<evidence type="ECO:0000256" key="1">
    <source>
        <dbReference type="ARBA" id="ARBA00002151"/>
    </source>
</evidence>
<keyword evidence="10" id="KW-0862">Zinc</keyword>
<dbReference type="InterPro" id="IPR050765">
    <property type="entry name" value="Riboflavin_Biosynth_HTPR"/>
</dbReference>
<dbReference type="SUPFAM" id="SSF53927">
    <property type="entry name" value="Cytidine deaminase-like"/>
    <property type="match status" value="1"/>
</dbReference>
<comment type="similarity">
    <text evidence="5 10">In the C-terminal section; belongs to the HTP reductase family.</text>
</comment>
<evidence type="ECO:0000256" key="6">
    <source>
        <dbReference type="ARBA" id="ARBA00022619"/>
    </source>
</evidence>
<keyword evidence="7 10" id="KW-0521">NADP</keyword>
<dbReference type="EMBL" id="JAVRHS010000002">
    <property type="protein sequence ID" value="MDT0575143.1"/>
    <property type="molecule type" value="Genomic_DNA"/>
</dbReference>
<accession>A0ABU2ZEW8</accession>
<proteinExistence type="inferred from homology"/>
<dbReference type="PANTHER" id="PTHR38011">
    <property type="entry name" value="DIHYDROFOLATE REDUCTASE FAMILY PROTEIN (AFU_ORTHOLOGUE AFUA_8G06820)"/>
    <property type="match status" value="1"/>
</dbReference>
<comment type="function">
    <text evidence="1 10">Converts 2,5-diamino-6-(ribosylamino)-4(3h)-pyrimidinone 5'-phosphate into 5-amino-6-(ribosylamino)-2,4(1h,3h)-pyrimidinedione 5'-phosphate.</text>
</comment>
<keyword evidence="9" id="KW-0511">Multifunctional enzyme</keyword>
<dbReference type="CDD" id="cd01284">
    <property type="entry name" value="Riboflavin_deaminase-reductase"/>
    <property type="match status" value="1"/>
</dbReference>
<keyword evidence="10 12" id="KW-0378">Hydrolase</keyword>
<reference evidence="12 13" key="1">
    <citation type="submission" date="2023-09" db="EMBL/GenBank/DDBJ databases">
        <authorList>
            <person name="Rey-Velasco X."/>
        </authorList>
    </citation>
    <scope>NUCLEOTIDE SEQUENCE [LARGE SCALE GENOMIC DNA]</scope>
    <source>
        <strain evidence="12 13">F390</strain>
    </source>
</reference>
<dbReference type="SUPFAM" id="SSF53597">
    <property type="entry name" value="Dihydrofolate reductase-like"/>
    <property type="match status" value="1"/>
</dbReference>
<evidence type="ECO:0000256" key="10">
    <source>
        <dbReference type="PIRNR" id="PIRNR006769"/>
    </source>
</evidence>
<evidence type="ECO:0000256" key="2">
    <source>
        <dbReference type="ARBA" id="ARBA00004882"/>
    </source>
</evidence>
<dbReference type="Gene3D" id="3.40.140.10">
    <property type="entry name" value="Cytidine Deaminase, domain 2"/>
    <property type="match status" value="1"/>
</dbReference>
<feature type="domain" description="CMP/dCMP-type deaminase" evidence="11">
    <location>
        <begin position="16"/>
        <end position="139"/>
    </location>
</feature>
<dbReference type="PROSITE" id="PS51747">
    <property type="entry name" value="CYT_DCMP_DEAMINASES_2"/>
    <property type="match status" value="1"/>
</dbReference>
<comment type="catalytic activity">
    <reaction evidence="10">
        <text>2,5-diamino-6-hydroxy-4-(5-phosphoribosylamino)-pyrimidine + H2O + H(+) = 5-amino-6-(5-phospho-D-ribosylamino)uracil + NH4(+)</text>
        <dbReference type="Rhea" id="RHEA:21868"/>
        <dbReference type="ChEBI" id="CHEBI:15377"/>
        <dbReference type="ChEBI" id="CHEBI:15378"/>
        <dbReference type="ChEBI" id="CHEBI:28938"/>
        <dbReference type="ChEBI" id="CHEBI:58453"/>
        <dbReference type="ChEBI" id="CHEBI:58614"/>
        <dbReference type="EC" id="3.5.4.26"/>
    </reaction>
</comment>
<keyword evidence="6 10" id="KW-0686">Riboflavin biosynthesis</keyword>
<evidence type="ECO:0000313" key="13">
    <source>
        <dbReference type="Proteomes" id="UP001259803"/>
    </source>
</evidence>
<evidence type="ECO:0000256" key="3">
    <source>
        <dbReference type="ARBA" id="ARBA00004910"/>
    </source>
</evidence>
<evidence type="ECO:0000313" key="12">
    <source>
        <dbReference type="EMBL" id="MDT0575143.1"/>
    </source>
</evidence>
<dbReference type="Gene3D" id="3.40.430.10">
    <property type="entry name" value="Dihydrofolate Reductase, subunit A"/>
    <property type="match status" value="2"/>
</dbReference>
<dbReference type="Pfam" id="PF00383">
    <property type="entry name" value="dCMP_cyt_deam_1"/>
    <property type="match status" value="1"/>
</dbReference>
<gene>
    <name evidence="12" type="primary">ribD</name>
    <name evidence="12" type="ORF">RM533_02965</name>
</gene>
<dbReference type="Pfam" id="PF01872">
    <property type="entry name" value="RibD_C"/>
    <property type="match status" value="2"/>
</dbReference>
<comment type="cofactor">
    <cofactor evidence="10">
        <name>Zn(2+)</name>
        <dbReference type="ChEBI" id="CHEBI:29105"/>
    </cofactor>
    <text evidence="10">Binds 1 zinc ion.</text>
</comment>
<evidence type="ECO:0000256" key="8">
    <source>
        <dbReference type="ARBA" id="ARBA00023002"/>
    </source>
</evidence>
<dbReference type="RefSeq" id="WP_311339726.1">
    <property type="nucleotide sequence ID" value="NZ_JAVRHS010000002.1"/>
</dbReference>
<comment type="caution">
    <text evidence="12">The sequence shown here is derived from an EMBL/GenBank/DDBJ whole genome shotgun (WGS) entry which is preliminary data.</text>
</comment>
<sequence length="339" mass="36247">MINSQHPAPMPNDYIRTDDTWLAAAARLARRARPLSRPNPAVGCMIVRQDRVVGRGWTQVGGRPHAEAVALAQAGSAAGYATVYVTLEPCAHENGRGPSCTELLIKAQVARVVIGCCDPDPRTAGRGIAALRTAGMEVEVLHCAASRQSLAGYLSRVERQRPFVTLKLALSIDGCLAMADRSSRWITGEAARAHTHGERARHDAILIGRGTLLADQPTLDVRLLGLERQSPERWLLTRGQAPAGWQALHDPADLSVMLPAQYLMVEGGAATAAAFLRADVVDRLLIYRAPIIIGGGMPGIGDIGLGSLAAAHGCWRMTDRQALGSDHLEVYGRMSCLPA</sequence>
<evidence type="ECO:0000256" key="9">
    <source>
        <dbReference type="ARBA" id="ARBA00023268"/>
    </source>
</evidence>
<dbReference type="InterPro" id="IPR004794">
    <property type="entry name" value="Eubact_RibD"/>
</dbReference>
<evidence type="ECO:0000256" key="5">
    <source>
        <dbReference type="ARBA" id="ARBA00007417"/>
    </source>
</evidence>
<dbReference type="GO" id="GO:0008835">
    <property type="term" value="F:diaminohydroxyphosphoribosylaminopyrimidine deaminase activity"/>
    <property type="evidence" value="ECO:0007669"/>
    <property type="project" value="UniProtKB-EC"/>
</dbReference>
<comment type="pathway">
    <text evidence="2 10">Cofactor biosynthesis; riboflavin biosynthesis; 5-amino-6-(D-ribitylamino)uracil from GTP: step 2/4.</text>
</comment>
<keyword evidence="8 10" id="KW-0560">Oxidoreductase</keyword>
<evidence type="ECO:0000256" key="7">
    <source>
        <dbReference type="ARBA" id="ARBA00022857"/>
    </source>
</evidence>
<dbReference type="InterPro" id="IPR024072">
    <property type="entry name" value="DHFR-like_dom_sf"/>
</dbReference>
<dbReference type="PANTHER" id="PTHR38011:SF7">
    <property type="entry name" value="2,5-DIAMINO-6-RIBOSYLAMINO-4(3H)-PYRIMIDINONE 5'-PHOSPHATE REDUCTASE"/>
    <property type="match status" value="1"/>
</dbReference>
<comment type="similarity">
    <text evidence="4 10">In the N-terminal section; belongs to the cytidine and deoxycytidylate deaminase family.</text>
</comment>
<keyword evidence="10" id="KW-0479">Metal-binding</keyword>
<evidence type="ECO:0000256" key="4">
    <source>
        <dbReference type="ARBA" id="ARBA00005259"/>
    </source>
</evidence>
<dbReference type="InterPro" id="IPR002125">
    <property type="entry name" value="CMP_dCMP_dom"/>
</dbReference>
<comment type="pathway">
    <text evidence="3 10">Cofactor biosynthesis; riboflavin biosynthesis; 5-amino-6-(D-ribitylamino)uracil from GTP: step 3/4.</text>
</comment>
<dbReference type="EC" id="1.1.1.193" evidence="10"/>
<dbReference type="EC" id="3.5.4.26" evidence="10"/>
<dbReference type="GO" id="GO:0008703">
    <property type="term" value="F:5-amino-6-(5-phosphoribosylamino)uracil reductase activity"/>
    <property type="evidence" value="ECO:0007669"/>
    <property type="project" value="UniProtKB-EC"/>
</dbReference>
<evidence type="ECO:0000259" key="11">
    <source>
        <dbReference type="PROSITE" id="PS51747"/>
    </source>
</evidence>
<comment type="catalytic activity">
    <reaction evidence="10">
        <text>5-amino-6-(5-phospho-D-ribitylamino)uracil + NADP(+) = 5-amino-6-(5-phospho-D-ribosylamino)uracil + NADPH + H(+)</text>
        <dbReference type="Rhea" id="RHEA:17845"/>
        <dbReference type="ChEBI" id="CHEBI:15378"/>
        <dbReference type="ChEBI" id="CHEBI:57783"/>
        <dbReference type="ChEBI" id="CHEBI:58349"/>
        <dbReference type="ChEBI" id="CHEBI:58421"/>
        <dbReference type="ChEBI" id="CHEBI:58453"/>
        <dbReference type="EC" id="1.1.1.193"/>
    </reaction>
</comment>
<dbReference type="PIRSF" id="PIRSF006769">
    <property type="entry name" value="RibD"/>
    <property type="match status" value="1"/>
</dbReference>
<protein>
    <recommendedName>
        <fullName evidence="10">Riboflavin biosynthesis protein RibD</fullName>
    </recommendedName>
    <domain>
        <recommendedName>
            <fullName evidence="10">Diaminohydroxyphosphoribosylaminopyrimidine deaminase</fullName>
            <shortName evidence="10">DRAP deaminase</shortName>
            <ecNumber evidence="10">3.5.4.26</ecNumber>
        </recommendedName>
        <alternativeName>
            <fullName evidence="10">Riboflavin-specific deaminase</fullName>
        </alternativeName>
    </domain>
    <domain>
        <recommendedName>
            <fullName evidence="10">5-amino-6-(5-phosphoribosylamino)uracil reductase</fullName>
            <ecNumber evidence="10">1.1.1.193</ecNumber>
        </recommendedName>
        <alternativeName>
            <fullName evidence="10">HTP reductase</fullName>
        </alternativeName>
    </domain>
</protein>
<dbReference type="Proteomes" id="UP001259803">
    <property type="component" value="Unassembled WGS sequence"/>
</dbReference>
<dbReference type="InterPro" id="IPR016193">
    <property type="entry name" value="Cytidine_deaminase-like"/>
</dbReference>
<name>A0ABU2ZEW8_9SPHN</name>
<dbReference type="NCBIfam" id="TIGR00326">
    <property type="entry name" value="eubact_ribD"/>
    <property type="match status" value="1"/>
</dbReference>
<dbReference type="InterPro" id="IPR002734">
    <property type="entry name" value="RibDG_C"/>
</dbReference>
<organism evidence="12 13">
    <name type="scientific">Croceicoccus esteveae</name>
    <dbReference type="NCBI Taxonomy" id="3075597"/>
    <lineage>
        <taxon>Bacteria</taxon>
        <taxon>Pseudomonadati</taxon>
        <taxon>Pseudomonadota</taxon>
        <taxon>Alphaproteobacteria</taxon>
        <taxon>Sphingomonadales</taxon>
        <taxon>Erythrobacteraceae</taxon>
        <taxon>Croceicoccus</taxon>
    </lineage>
</organism>
<keyword evidence="13" id="KW-1185">Reference proteome</keyword>